<accession>A0A6C2YID5</accession>
<protein>
    <submittedName>
        <fullName evidence="2">Uncharacterized protein</fullName>
    </submittedName>
</protein>
<reference evidence="2" key="1">
    <citation type="submission" date="2019-04" db="EMBL/GenBank/DDBJ databases">
        <authorList>
            <consortium name="Science for Life Laboratories"/>
        </authorList>
    </citation>
    <scope>NUCLEOTIDE SEQUENCE</scope>
    <source>
        <strain evidence="2">MBLW1</strain>
    </source>
</reference>
<dbReference type="Proteomes" id="UP000464378">
    <property type="component" value="Chromosome"/>
</dbReference>
<dbReference type="InParanoid" id="A0A6C2YID5"/>
<dbReference type="EMBL" id="LR586016">
    <property type="protein sequence ID" value="VIP00835.1"/>
    <property type="molecule type" value="Genomic_DNA"/>
</dbReference>
<evidence type="ECO:0000313" key="2">
    <source>
        <dbReference type="EMBL" id="VIP00835.1"/>
    </source>
</evidence>
<sequence>MRGGVRLFDVDHGSRNSNFGLTLAGQDLHSGSLDSAMLGVANIEQELPRPQQKNPCRSKRDRQILEGTQQSTTQSPHRMGLLDQKHCR</sequence>
<dbReference type="EMBL" id="LR593887">
    <property type="protein sequence ID" value="VTR97088.1"/>
    <property type="molecule type" value="Genomic_DNA"/>
</dbReference>
<feature type="compositionally biased region" description="Polar residues" evidence="1">
    <location>
        <begin position="66"/>
        <end position="76"/>
    </location>
</feature>
<name>A0A6C2YID5_9BACT</name>
<dbReference type="AlphaFoldDB" id="A0A6C2YID5"/>
<proteinExistence type="predicted"/>
<feature type="region of interest" description="Disordered" evidence="1">
    <location>
        <begin position="45"/>
        <end position="88"/>
    </location>
</feature>
<evidence type="ECO:0000256" key="1">
    <source>
        <dbReference type="SAM" id="MobiDB-lite"/>
    </source>
</evidence>
<gene>
    <name evidence="2" type="ORF">GMBLW1_31250</name>
</gene>
<keyword evidence="3" id="KW-1185">Reference proteome</keyword>
<dbReference type="KEGG" id="tim:GMBLW1_31250"/>
<evidence type="ECO:0000313" key="3">
    <source>
        <dbReference type="Proteomes" id="UP000464378"/>
    </source>
</evidence>
<organism evidence="2">
    <name type="scientific">Tuwongella immobilis</name>
    <dbReference type="NCBI Taxonomy" id="692036"/>
    <lineage>
        <taxon>Bacteria</taxon>
        <taxon>Pseudomonadati</taxon>
        <taxon>Planctomycetota</taxon>
        <taxon>Planctomycetia</taxon>
        <taxon>Gemmatales</taxon>
        <taxon>Gemmataceae</taxon>
        <taxon>Tuwongella</taxon>
    </lineage>
</organism>